<sequence>MTSEQNKRVYARYIELLNAQDFAALPEVVDPERYREICVGFTPGWVDLPEAVTSLEKVVVGIPDLNARIDDMVSEDDRVYARLTVTGTNSGRFFGAPPTGRSYEASMFDYAKIEDGRIVERIQQSDTLSQLRQMYSGAARKAGLAAGAGLLGAVLLALGRRRGRETPTRRR</sequence>
<evidence type="ECO:0008006" key="3">
    <source>
        <dbReference type="Google" id="ProtNLM"/>
    </source>
</evidence>
<name>A0A6J4QUC2_9ACTN</name>
<dbReference type="GO" id="GO:0030638">
    <property type="term" value="P:polyketide metabolic process"/>
    <property type="evidence" value="ECO:0007669"/>
    <property type="project" value="InterPro"/>
</dbReference>
<dbReference type="PANTHER" id="PTHR38436:SF1">
    <property type="entry name" value="ESTER CYCLASE"/>
    <property type="match status" value="1"/>
</dbReference>
<gene>
    <name evidence="2" type="ORF">AVDCRST_MAG01-01-4730</name>
</gene>
<dbReference type="PANTHER" id="PTHR38436">
    <property type="entry name" value="POLYKETIDE CYCLASE SNOAL-LIKE DOMAIN"/>
    <property type="match status" value="1"/>
</dbReference>
<dbReference type="SUPFAM" id="SSF54427">
    <property type="entry name" value="NTF2-like"/>
    <property type="match status" value="1"/>
</dbReference>
<dbReference type="AlphaFoldDB" id="A0A6J4QUC2"/>
<protein>
    <recommendedName>
        <fullName evidence="3">Ester cyclase</fullName>
    </recommendedName>
</protein>
<dbReference type="Gene3D" id="3.10.450.50">
    <property type="match status" value="1"/>
</dbReference>
<evidence type="ECO:0000256" key="1">
    <source>
        <dbReference type="SAM" id="Phobius"/>
    </source>
</evidence>
<accession>A0A6J4QUC2</accession>
<dbReference type="InterPro" id="IPR009959">
    <property type="entry name" value="Cyclase_SnoaL-like"/>
</dbReference>
<keyword evidence="1" id="KW-0812">Transmembrane</keyword>
<keyword evidence="1" id="KW-0472">Membrane</keyword>
<reference evidence="2" key="1">
    <citation type="submission" date="2020-02" db="EMBL/GenBank/DDBJ databases">
        <authorList>
            <person name="Meier V. D."/>
        </authorList>
    </citation>
    <scope>NUCLEOTIDE SEQUENCE</scope>
    <source>
        <strain evidence="2">AVDCRST_MAG01</strain>
    </source>
</reference>
<dbReference type="InterPro" id="IPR032710">
    <property type="entry name" value="NTF2-like_dom_sf"/>
</dbReference>
<dbReference type="EMBL" id="CADCUW010000613">
    <property type="protein sequence ID" value="CAA9452300.1"/>
    <property type="molecule type" value="Genomic_DNA"/>
</dbReference>
<proteinExistence type="predicted"/>
<keyword evidence="1" id="KW-1133">Transmembrane helix</keyword>
<evidence type="ECO:0000313" key="2">
    <source>
        <dbReference type="EMBL" id="CAA9452300.1"/>
    </source>
</evidence>
<dbReference type="Pfam" id="PF07366">
    <property type="entry name" value="SnoaL"/>
    <property type="match status" value="1"/>
</dbReference>
<organism evidence="2">
    <name type="scientific">uncultured Rubrobacteraceae bacterium</name>
    <dbReference type="NCBI Taxonomy" id="349277"/>
    <lineage>
        <taxon>Bacteria</taxon>
        <taxon>Bacillati</taxon>
        <taxon>Actinomycetota</taxon>
        <taxon>Rubrobacteria</taxon>
        <taxon>Rubrobacterales</taxon>
        <taxon>Rubrobacteraceae</taxon>
        <taxon>environmental samples</taxon>
    </lineage>
</organism>
<feature type="transmembrane region" description="Helical" evidence="1">
    <location>
        <begin position="142"/>
        <end position="159"/>
    </location>
</feature>